<keyword evidence="3" id="KW-1185">Reference proteome</keyword>
<dbReference type="EC" id="3.1.26.11" evidence="2"/>
<dbReference type="STRING" id="935700.jaqu_08800"/>
<dbReference type="RefSeq" id="WP_052500770.1">
    <property type="nucleotide sequence ID" value="NZ_FZPF01000007.1"/>
</dbReference>
<evidence type="ECO:0000313" key="3">
    <source>
        <dbReference type="Proteomes" id="UP000032232"/>
    </source>
</evidence>
<dbReference type="InterPro" id="IPR001279">
    <property type="entry name" value="Metallo-B-lactamas"/>
</dbReference>
<evidence type="ECO:0000313" key="2">
    <source>
        <dbReference type="EMBL" id="KIT17153.1"/>
    </source>
</evidence>
<organism evidence="2 3">
    <name type="scientific">Jannaschia aquimarina</name>
    <dbReference type="NCBI Taxonomy" id="935700"/>
    <lineage>
        <taxon>Bacteria</taxon>
        <taxon>Pseudomonadati</taxon>
        <taxon>Pseudomonadota</taxon>
        <taxon>Alphaproteobacteria</taxon>
        <taxon>Rhodobacterales</taxon>
        <taxon>Roseobacteraceae</taxon>
        <taxon>Jannaschia</taxon>
    </lineage>
</organism>
<comment type="caution">
    <text evidence="2">The sequence shown here is derived from an EMBL/GenBank/DDBJ whole genome shotgun (WGS) entry which is preliminary data.</text>
</comment>
<dbReference type="CDD" id="cd07715">
    <property type="entry name" value="TaR3-like_MBL-fold"/>
    <property type="match status" value="1"/>
</dbReference>
<dbReference type="Pfam" id="PF12706">
    <property type="entry name" value="Lactamase_B_2"/>
    <property type="match status" value="1"/>
</dbReference>
<dbReference type="OrthoDB" id="9773738at2"/>
<gene>
    <name evidence="2" type="primary">rbn_1</name>
    <name evidence="2" type="ORF">jaqu_08800</name>
</gene>
<protein>
    <submittedName>
        <fullName evidence="2">Rbn_1 protein</fullName>
        <ecNumber evidence="2">3.1.26.11</ecNumber>
    </submittedName>
</protein>
<dbReference type="InterPro" id="IPR036866">
    <property type="entry name" value="RibonucZ/Hydroxyglut_hydro"/>
</dbReference>
<dbReference type="PATRIC" id="fig|935700.4.peg.925"/>
<keyword evidence="2" id="KW-0378">Hydrolase</keyword>
<accession>A0A0D1DB32</accession>
<dbReference type="EMBL" id="JYFE01000020">
    <property type="protein sequence ID" value="KIT17153.1"/>
    <property type="molecule type" value="Genomic_DNA"/>
</dbReference>
<dbReference type="Proteomes" id="UP000032232">
    <property type="component" value="Unassembled WGS sequence"/>
</dbReference>
<dbReference type="AlphaFoldDB" id="A0A0D1DB32"/>
<name>A0A0D1DB32_9RHOB</name>
<dbReference type="GO" id="GO:0042781">
    <property type="term" value="F:3'-tRNA processing endoribonuclease activity"/>
    <property type="evidence" value="ECO:0007669"/>
    <property type="project" value="UniProtKB-EC"/>
</dbReference>
<evidence type="ECO:0000259" key="1">
    <source>
        <dbReference type="Pfam" id="PF12706"/>
    </source>
</evidence>
<proteinExistence type="predicted"/>
<sequence>MNEMHPHSGATTDALTVRIWGARGSLPASGAAFDRYGAATCAVAVDAPGGAILLDAGSGLVALGADLAARGIREADLLLSHLHYDHVMGLPFFPMLSDPKARLRIHLGGATDEEARAALTDCFRQPFFPVTLDAFPAQITVGGLAHGTHAIAGARVEARALNHTGGATGYRVEADSASFAYITDFEHDGGAGDAAVLALARHADLALMDATYTPEEYASRRGWGHAHWRAAGSLAAQAGARNWGLFHHAHDRTDAALDRIETAVQSEFPSAFAARAGQIFRLGAMSDGRATRPEAQGGRIGGARP</sequence>
<feature type="domain" description="Metallo-beta-lactamase" evidence="1">
    <location>
        <begin position="52"/>
        <end position="248"/>
    </location>
</feature>
<dbReference type="SUPFAM" id="SSF56281">
    <property type="entry name" value="Metallo-hydrolase/oxidoreductase"/>
    <property type="match status" value="1"/>
</dbReference>
<reference evidence="2 3" key="1">
    <citation type="submission" date="2015-02" db="EMBL/GenBank/DDBJ databases">
        <title>Genome Sequence of Jannaschia aquimarina DSM28248, a member of the Roseobacter clade.</title>
        <authorList>
            <person name="Voget S."/>
            <person name="Daniel R."/>
        </authorList>
    </citation>
    <scope>NUCLEOTIDE SEQUENCE [LARGE SCALE GENOMIC DNA]</scope>
    <source>
        <strain evidence="2 3">GSW-M26</strain>
    </source>
</reference>
<dbReference type="Gene3D" id="3.60.15.10">
    <property type="entry name" value="Ribonuclease Z/Hydroxyacylglutathione hydrolase-like"/>
    <property type="match status" value="1"/>
</dbReference>